<feature type="region of interest" description="Disordered" evidence="1">
    <location>
        <begin position="800"/>
        <end position="829"/>
    </location>
</feature>
<dbReference type="InterPro" id="IPR000219">
    <property type="entry name" value="DH_dom"/>
</dbReference>
<comment type="caution">
    <text evidence="3">The sequence shown here is derived from an EMBL/GenBank/DDBJ whole genome shotgun (WGS) entry which is preliminary data.</text>
</comment>
<dbReference type="PANTHER" id="PTHR45818:SF3">
    <property type="entry name" value="PROTEIN VAV"/>
    <property type="match status" value="1"/>
</dbReference>
<dbReference type="InterPro" id="IPR055230">
    <property type="entry name" value="PH_Tiam1/2"/>
</dbReference>
<feature type="domain" description="DH" evidence="2">
    <location>
        <begin position="476"/>
        <end position="656"/>
    </location>
</feature>
<dbReference type="SMART" id="SM00325">
    <property type="entry name" value="RhoGEF"/>
    <property type="match status" value="1"/>
</dbReference>
<dbReference type="GO" id="GO:0005737">
    <property type="term" value="C:cytoplasm"/>
    <property type="evidence" value="ECO:0007669"/>
    <property type="project" value="TreeGrafter"/>
</dbReference>
<evidence type="ECO:0000256" key="1">
    <source>
        <dbReference type="SAM" id="MobiDB-lite"/>
    </source>
</evidence>
<gene>
    <name evidence="3" type="ORF">WR25_10515</name>
</gene>
<evidence type="ECO:0000313" key="3">
    <source>
        <dbReference type="EMBL" id="PAV66791.1"/>
    </source>
</evidence>
<keyword evidence="4" id="KW-1185">Reference proteome</keyword>
<organism evidence="3 4">
    <name type="scientific">Diploscapter pachys</name>
    <dbReference type="NCBI Taxonomy" id="2018661"/>
    <lineage>
        <taxon>Eukaryota</taxon>
        <taxon>Metazoa</taxon>
        <taxon>Ecdysozoa</taxon>
        <taxon>Nematoda</taxon>
        <taxon>Chromadorea</taxon>
        <taxon>Rhabditida</taxon>
        <taxon>Rhabditina</taxon>
        <taxon>Rhabditomorpha</taxon>
        <taxon>Rhabditoidea</taxon>
        <taxon>Rhabditidae</taxon>
        <taxon>Diploscapter</taxon>
    </lineage>
</organism>
<dbReference type="Gene3D" id="1.20.900.10">
    <property type="entry name" value="Dbl homology (DH) domain"/>
    <property type="match status" value="1"/>
</dbReference>
<dbReference type="EMBL" id="LIAE01010038">
    <property type="protein sequence ID" value="PAV66791.1"/>
    <property type="molecule type" value="Genomic_DNA"/>
</dbReference>
<dbReference type="SUPFAM" id="SSF48065">
    <property type="entry name" value="DBL homology domain (DH-domain)"/>
    <property type="match status" value="1"/>
</dbReference>
<sequence>MGARLTCACPQSHLFNDEHTLSISGELFELDSTGNKWLKLYPSLVNFIIEQTVDEAPLLTVKTDDGHVLLETHFDDERRLDRISDCFVYWREPEVNGVQRTLGMNTVSARDAALLMKHAQPGMTMMQHTATARIRLLATWNGKRIEEKPTVQETSLVALNPLSLVFHYNNSIINIDLLECFACTCHDRQNIIQLSYGANIYELQLNKNAEDFIRQMLNMSSLLLARSTCIEVAVSYLQRQRHKVKEKIAQLKFEGNRDGVSREKLLLKELSILQRLAGLTSQTLPSYESIGAELSDALTARLLPYSLLPSLFLIFANMHAFRIWRKPIELRASDLQILSESHSAPNGMMHHVDGMTASTSNYIDSEIEEYNVAKKDGRLGLTIYAHNDNGVVKAEVRQVATFAPKCASIGDTVVSVDGRSISTLPSAADVEQLLRDGKVIRLRRGAKDTIKKQAPPPPIRQNSAPVPIERSRADEKLLRALEELVQTEKRYVEDLIEMIGRFLSIPSVKEIMECAFRLQDTQKEFMSELLEAVGDVGRETNCRSQMRDAVNRVSALFVNRCSQFKVYAEYAASYLRLQQEIVTKKEIHVQLEAANTTREQHCSYESMMIKPIQRVVQYPLLLNAIHSACEKESFEAKQVSGSLAKMQTLAEYVNEMQRIHELFAPHIDNVKKSFETMLREKGLRIDIRDLLIFAHIKWLDAEKTMQDYVVFVFHSVLLLLPAVVRRECKMKWVRVLPINELEVEENKVQSDAISLVHVAFQSPGGQLSHGNQEGVYRISCCQSQLKNQLMKSIRKARANFVKNTRRPQSGSSLSDGGYGSDFSKERKDV</sequence>
<dbReference type="Proteomes" id="UP000218231">
    <property type="component" value="Unassembled WGS sequence"/>
</dbReference>
<dbReference type="AlphaFoldDB" id="A0A2A2JYL8"/>
<proteinExistence type="predicted"/>
<evidence type="ECO:0000259" key="2">
    <source>
        <dbReference type="PROSITE" id="PS50010"/>
    </source>
</evidence>
<dbReference type="PANTHER" id="PTHR45818">
    <property type="entry name" value="PROTEIN VAV"/>
    <property type="match status" value="1"/>
</dbReference>
<dbReference type="CDD" id="cd00160">
    <property type="entry name" value="RhoGEF"/>
    <property type="match status" value="1"/>
</dbReference>
<dbReference type="Gene3D" id="2.30.29.30">
    <property type="entry name" value="Pleckstrin-homology domain (PH domain)/Phosphotyrosine-binding domain (PTB)"/>
    <property type="match status" value="1"/>
</dbReference>
<protein>
    <recommendedName>
        <fullName evidence="2">DH domain-containing protein</fullName>
    </recommendedName>
</protein>
<dbReference type="InterPro" id="IPR035899">
    <property type="entry name" value="DBL_dom_sf"/>
</dbReference>
<evidence type="ECO:0000313" key="4">
    <source>
        <dbReference type="Proteomes" id="UP000218231"/>
    </source>
</evidence>
<dbReference type="GO" id="GO:0005085">
    <property type="term" value="F:guanyl-nucleotide exchange factor activity"/>
    <property type="evidence" value="ECO:0007669"/>
    <property type="project" value="InterPro"/>
</dbReference>
<name>A0A2A2JYL8_9BILA</name>
<dbReference type="Pfam" id="PF00621">
    <property type="entry name" value="RhoGEF"/>
    <property type="match status" value="1"/>
</dbReference>
<dbReference type="OrthoDB" id="1594986at2759"/>
<accession>A0A2A2JYL8</accession>
<reference evidence="3 4" key="1">
    <citation type="journal article" date="2017" name="Curr. Biol.">
        <title>Genome architecture and evolution of a unichromosomal asexual nematode.</title>
        <authorList>
            <person name="Fradin H."/>
            <person name="Zegar C."/>
            <person name="Gutwein M."/>
            <person name="Lucas J."/>
            <person name="Kovtun M."/>
            <person name="Corcoran D."/>
            <person name="Baugh L.R."/>
            <person name="Kiontke K."/>
            <person name="Gunsalus K."/>
            <person name="Fitch D.H."/>
            <person name="Piano F."/>
        </authorList>
    </citation>
    <scope>NUCLEOTIDE SEQUENCE [LARGE SCALE GENOMIC DNA]</scope>
    <source>
        <strain evidence="3">PF1309</strain>
    </source>
</reference>
<dbReference type="PROSITE" id="PS50010">
    <property type="entry name" value="DH_2"/>
    <property type="match status" value="1"/>
</dbReference>
<dbReference type="STRING" id="2018661.A0A2A2JYL8"/>
<dbReference type="InterPro" id="IPR011993">
    <property type="entry name" value="PH-like_dom_sf"/>
</dbReference>
<dbReference type="Pfam" id="PF23014">
    <property type="entry name" value="PH_Tiam1"/>
    <property type="match status" value="1"/>
</dbReference>